<sequence>MSEKSIESSGTKSIPVVVQSEGVFNAGIILNESNYDVWSQLMEMHIIEREKLSYICGKMKQPAKLEDGYEKWYAENEKVKMWLLMSMTPKIMKRYLRLPTAHEIWSALSKAFYDGSDELQVDIFRELDHRDKVVKKDPDDVTAYQKSIERLRVHIFLIGLDGDFEQVRGEILRKEPVPGLEECYTLIQREAVRHATLKDETGNSKVTAMVTRNRSKITKNFEKSAYKCTHCDQSGHTKDRCYELVGYPEWWNHGLASQKRNYKRLQLLLLPKQI</sequence>
<protein>
    <submittedName>
        <fullName evidence="1">Uncharacterized protein</fullName>
    </submittedName>
</protein>
<dbReference type="PANTHER" id="PTHR34222:SF43">
    <property type="entry name" value="RETROTRANSPOSON GAG DOMAIN-CONTAINING PROTEIN"/>
    <property type="match status" value="1"/>
</dbReference>
<dbReference type="Proteomes" id="UP001630127">
    <property type="component" value="Unassembled WGS sequence"/>
</dbReference>
<dbReference type="AlphaFoldDB" id="A0ABD2ZSJ8"/>
<keyword evidence="2" id="KW-1185">Reference proteome</keyword>
<evidence type="ECO:0000313" key="1">
    <source>
        <dbReference type="EMBL" id="KAL3522109.1"/>
    </source>
</evidence>
<proteinExistence type="predicted"/>
<evidence type="ECO:0000313" key="2">
    <source>
        <dbReference type="Proteomes" id="UP001630127"/>
    </source>
</evidence>
<organism evidence="1 2">
    <name type="scientific">Cinchona calisaya</name>
    <dbReference type="NCBI Taxonomy" id="153742"/>
    <lineage>
        <taxon>Eukaryota</taxon>
        <taxon>Viridiplantae</taxon>
        <taxon>Streptophyta</taxon>
        <taxon>Embryophyta</taxon>
        <taxon>Tracheophyta</taxon>
        <taxon>Spermatophyta</taxon>
        <taxon>Magnoliopsida</taxon>
        <taxon>eudicotyledons</taxon>
        <taxon>Gunneridae</taxon>
        <taxon>Pentapetalae</taxon>
        <taxon>asterids</taxon>
        <taxon>lamiids</taxon>
        <taxon>Gentianales</taxon>
        <taxon>Rubiaceae</taxon>
        <taxon>Cinchonoideae</taxon>
        <taxon>Cinchoneae</taxon>
        <taxon>Cinchona</taxon>
    </lineage>
</organism>
<reference evidence="1 2" key="1">
    <citation type="submission" date="2024-11" db="EMBL/GenBank/DDBJ databases">
        <title>A near-complete genome assembly of Cinchona calisaya.</title>
        <authorList>
            <person name="Lian D.C."/>
            <person name="Zhao X.W."/>
            <person name="Wei L."/>
        </authorList>
    </citation>
    <scope>NUCLEOTIDE SEQUENCE [LARGE SCALE GENOMIC DNA]</scope>
    <source>
        <tissue evidence="1">Nenye</tissue>
    </source>
</reference>
<comment type="caution">
    <text evidence="1">The sequence shown here is derived from an EMBL/GenBank/DDBJ whole genome shotgun (WGS) entry which is preliminary data.</text>
</comment>
<accession>A0ABD2ZSJ8</accession>
<name>A0ABD2ZSJ8_9GENT</name>
<gene>
    <name evidence="1" type="ORF">ACH5RR_014943</name>
</gene>
<dbReference type="PANTHER" id="PTHR34222">
    <property type="entry name" value="GAG_PRE-INTEGRS DOMAIN-CONTAINING PROTEIN"/>
    <property type="match status" value="1"/>
</dbReference>
<dbReference type="EMBL" id="JBJUIK010000007">
    <property type="protein sequence ID" value="KAL3522109.1"/>
    <property type="molecule type" value="Genomic_DNA"/>
</dbReference>
<dbReference type="Pfam" id="PF14223">
    <property type="entry name" value="Retrotran_gag_2"/>
    <property type="match status" value="1"/>
</dbReference>